<dbReference type="Proteomes" id="UP000229095">
    <property type="component" value="Unassembled WGS sequence"/>
</dbReference>
<dbReference type="AlphaFoldDB" id="A0A2M9H758"/>
<dbReference type="Pfam" id="PF12773">
    <property type="entry name" value="DZR"/>
    <property type="match status" value="1"/>
</dbReference>
<dbReference type="InterPro" id="IPR025874">
    <property type="entry name" value="DZR"/>
</dbReference>
<name>A0A2M9H758_9BIFI</name>
<feature type="region of interest" description="Disordered" evidence="1">
    <location>
        <begin position="107"/>
        <end position="132"/>
    </location>
</feature>
<keyword evidence="2" id="KW-0812">Transmembrane</keyword>
<sequence length="443" mass="45939">MWGRTPYRESGEARTGADMTCVGCGNALEPEDGFCPQCGRPVASSSAADETVLRDSVLGGQVCPRCGATVEAGNMFCTQCGGRIDVMQTASGVAGEGDLPPIAMPGRAETPVPLPAKQTGAQPPTEPVAASAGSKTDKRFIMVIAAIVAIALVAVIGAFVFARAWNSGVRDVGGDSTTQTQSDSTNGPSGSGSSTVCDTAPKATVTSVDDVNGGLLLDVEFSSACQSADKDTLNDSGTKVTVTDADGNTVAAAVFDFSADPVDLTASAPSARLGFSSGQFWQLADQISPSALTVSVQSGAKGSGAASELQSGAMAGSDALDGDARENVAHAALEQRIKQDKSTASGFYTTYTTQLSSKRLGLKADGKTWTYQDIWNEFVSFRTKYPNSILIWSNDYPTYTKNGPSQWYVTLSGERFATTDAGDSWCTAKGLNDGEHCLVVDLQ</sequence>
<feature type="domain" description="DZANK-type" evidence="3">
    <location>
        <begin position="21"/>
        <end position="81"/>
    </location>
</feature>
<feature type="region of interest" description="Disordered" evidence="1">
    <location>
        <begin position="170"/>
        <end position="198"/>
    </location>
</feature>
<protein>
    <recommendedName>
        <fullName evidence="3">DZANK-type domain-containing protein</fullName>
    </recommendedName>
</protein>
<keyword evidence="5" id="KW-1185">Reference proteome</keyword>
<evidence type="ECO:0000313" key="4">
    <source>
        <dbReference type="EMBL" id="PJM72637.1"/>
    </source>
</evidence>
<feature type="transmembrane region" description="Helical" evidence="2">
    <location>
        <begin position="140"/>
        <end position="162"/>
    </location>
</feature>
<organism evidence="4 5">
    <name type="scientific">Bifidobacterium primatium</name>
    <dbReference type="NCBI Taxonomy" id="2045438"/>
    <lineage>
        <taxon>Bacteria</taxon>
        <taxon>Bacillati</taxon>
        <taxon>Actinomycetota</taxon>
        <taxon>Actinomycetes</taxon>
        <taxon>Bifidobacteriales</taxon>
        <taxon>Bifidobacteriaceae</taxon>
        <taxon>Bifidobacterium</taxon>
    </lineage>
</organism>
<reference evidence="4 5" key="1">
    <citation type="submission" date="2017-10" db="EMBL/GenBank/DDBJ databases">
        <title>Draft genome sequences of strains TRE 1, TRE 9, TRE H and TRI 7, isolated from tamarins, belonging to four potential novel Bifidobacterium species.</title>
        <authorList>
            <person name="Mattarelli P."/>
            <person name="Modesto M."/>
            <person name="Puglisi E."/>
            <person name="Morelli L."/>
            <person name="Spezio C."/>
            <person name="Bonetti A."/>
            <person name="Sandri C."/>
        </authorList>
    </citation>
    <scope>NUCLEOTIDE SEQUENCE [LARGE SCALE GENOMIC DNA]</scope>
    <source>
        <strain evidence="5">TRE1</strain>
    </source>
</reference>
<proteinExistence type="predicted"/>
<evidence type="ECO:0000256" key="2">
    <source>
        <dbReference type="SAM" id="Phobius"/>
    </source>
</evidence>
<evidence type="ECO:0000313" key="5">
    <source>
        <dbReference type="Proteomes" id="UP000229095"/>
    </source>
</evidence>
<evidence type="ECO:0000256" key="1">
    <source>
        <dbReference type="SAM" id="MobiDB-lite"/>
    </source>
</evidence>
<keyword evidence="2" id="KW-1133">Transmembrane helix</keyword>
<keyword evidence="2" id="KW-0472">Membrane</keyword>
<accession>A0A2M9H758</accession>
<dbReference type="OrthoDB" id="4803588at2"/>
<evidence type="ECO:0000259" key="3">
    <source>
        <dbReference type="Pfam" id="PF12773"/>
    </source>
</evidence>
<gene>
    <name evidence="4" type="ORF">CS006_08695</name>
</gene>
<feature type="compositionally biased region" description="Low complexity" evidence="1">
    <location>
        <begin position="175"/>
        <end position="194"/>
    </location>
</feature>
<dbReference type="EMBL" id="PEBI01000004">
    <property type="protein sequence ID" value="PJM72637.1"/>
    <property type="molecule type" value="Genomic_DNA"/>
</dbReference>
<comment type="caution">
    <text evidence="4">The sequence shown here is derived from an EMBL/GenBank/DDBJ whole genome shotgun (WGS) entry which is preliminary data.</text>
</comment>